<dbReference type="PROSITE" id="PS51194">
    <property type="entry name" value="HELICASE_CTER"/>
    <property type="match status" value="1"/>
</dbReference>
<keyword evidence="4 5" id="KW-0067">ATP-binding</keyword>
<keyword evidence="1 5" id="KW-0547">Nucleotide-binding</keyword>
<evidence type="ECO:0000259" key="7">
    <source>
        <dbReference type="PROSITE" id="PS51192"/>
    </source>
</evidence>
<evidence type="ECO:0000256" key="5">
    <source>
        <dbReference type="RuleBase" id="RU000492"/>
    </source>
</evidence>
<name>A0A813ER22_POLGL</name>
<dbReference type="GO" id="GO:0005829">
    <property type="term" value="C:cytosol"/>
    <property type="evidence" value="ECO:0007669"/>
    <property type="project" value="TreeGrafter"/>
</dbReference>
<feature type="region of interest" description="Disordered" evidence="6">
    <location>
        <begin position="434"/>
        <end position="464"/>
    </location>
</feature>
<organism evidence="9 10">
    <name type="scientific">Polarella glacialis</name>
    <name type="common">Dinoflagellate</name>
    <dbReference type="NCBI Taxonomy" id="89957"/>
    <lineage>
        <taxon>Eukaryota</taxon>
        <taxon>Sar</taxon>
        <taxon>Alveolata</taxon>
        <taxon>Dinophyceae</taxon>
        <taxon>Suessiales</taxon>
        <taxon>Suessiaceae</taxon>
        <taxon>Polarella</taxon>
    </lineage>
</organism>
<feature type="region of interest" description="Disordered" evidence="6">
    <location>
        <begin position="480"/>
        <end position="537"/>
    </location>
</feature>
<dbReference type="InterPro" id="IPR014001">
    <property type="entry name" value="Helicase_ATP-bd"/>
</dbReference>
<dbReference type="AlphaFoldDB" id="A0A813ER22"/>
<keyword evidence="2 5" id="KW-0378">Hydrolase</keyword>
<evidence type="ECO:0000313" key="10">
    <source>
        <dbReference type="Proteomes" id="UP000654075"/>
    </source>
</evidence>
<evidence type="ECO:0000256" key="1">
    <source>
        <dbReference type="ARBA" id="ARBA00022741"/>
    </source>
</evidence>
<dbReference type="InterPro" id="IPR027417">
    <property type="entry name" value="P-loop_NTPase"/>
</dbReference>
<dbReference type="Gene3D" id="3.40.50.300">
    <property type="entry name" value="P-loop containing nucleotide triphosphate hydrolases"/>
    <property type="match status" value="2"/>
</dbReference>
<dbReference type="Pfam" id="PF00270">
    <property type="entry name" value="DEAD"/>
    <property type="match status" value="1"/>
</dbReference>
<dbReference type="GO" id="GO:0016787">
    <property type="term" value="F:hydrolase activity"/>
    <property type="evidence" value="ECO:0007669"/>
    <property type="project" value="UniProtKB-KW"/>
</dbReference>
<reference evidence="9" key="1">
    <citation type="submission" date="2021-02" db="EMBL/GenBank/DDBJ databases">
        <authorList>
            <person name="Dougan E. K."/>
            <person name="Rhodes N."/>
            <person name="Thang M."/>
            <person name="Chan C."/>
        </authorList>
    </citation>
    <scope>NUCLEOTIDE SEQUENCE</scope>
</reference>
<dbReference type="PANTHER" id="PTHR47959:SF1">
    <property type="entry name" value="ATP-DEPENDENT RNA HELICASE DBPA"/>
    <property type="match status" value="1"/>
</dbReference>
<accession>A0A813ER22</accession>
<dbReference type="InterPro" id="IPR011545">
    <property type="entry name" value="DEAD/DEAH_box_helicase_dom"/>
</dbReference>
<feature type="non-terminal residue" evidence="9">
    <location>
        <position position="657"/>
    </location>
</feature>
<keyword evidence="3 5" id="KW-0347">Helicase</keyword>
<feature type="compositionally biased region" description="Low complexity" evidence="6">
    <location>
        <begin position="590"/>
        <end position="623"/>
    </location>
</feature>
<dbReference type="GO" id="GO:0003724">
    <property type="term" value="F:RNA helicase activity"/>
    <property type="evidence" value="ECO:0007669"/>
    <property type="project" value="TreeGrafter"/>
</dbReference>
<evidence type="ECO:0000256" key="2">
    <source>
        <dbReference type="ARBA" id="ARBA00022801"/>
    </source>
</evidence>
<gene>
    <name evidence="9" type="ORF">PGLA1383_LOCUS21791</name>
</gene>
<proteinExistence type="inferred from homology"/>
<evidence type="ECO:0008006" key="11">
    <source>
        <dbReference type="Google" id="ProtNLM"/>
    </source>
</evidence>
<dbReference type="PROSITE" id="PS00039">
    <property type="entry name" value="DEAD_ATP_HELICASE"/>
    <property type="match status" value="1"/>
</dbReference>
<feature type="domain" description="Helicase ATP-binding" evidence="7">
    <location>
        <begin position="14"/>
        <end position="192"/>
    </location>
</feature>
<feature type="compositionally biased region" description="Low complexity" evidence="6">
    <location>
        <begin position="454"/>
        <end position="463"/>
    </location>
</feature>
<dbReference type="CDD" id="cd00268">
    <property type="entry name" value="DEADc"/>
    <property type="match status" value="1"/>
</dbReference>
<comment type="caution">
    <text evidence="9">The sequence shown here is derived from an EMBL/GenBank/DDBJ whole genome shotgun (WGS) entry which is preliminary data.</text>
</comment>
<dbReference type="CDD" id="cd18787">
    <property type="entry name" value="SF2_C_DEAD"/>
    <property type="match status" value="1"/>
</dbReference>
<dbReference type="GO" id="GO:0003676">
    <property type="term" value="F:nucleic acid binding"/>
    <property type="evidence" value="ECO:0007669"/>
    <property type="project" value="InterPro"/>
</dbReference>
<protein>
    <recommendedName>
        <fullName evidence="11">RNA helicase</fullName>
    </recommendedName>
</protein>
<sequence length="657" mass="72067">MGCEHPSPVQLRTIPAALAGGDVIVQAKSGTGKTIAFCSVILESIDTSRSGKAATQALCLAPTREIALQVADELRRLGWYLRPALEVACFIGGVPVEEDQERLQGEQGPPHVVVGTPGRVLKLLKEKTLVTDLRYFVLDEADKLLDCNFRQDITLITELVFNESLQFMVCSATFPPPLVKAAEELFIHVEKRTAGKRGQVDRDLPKTVFLCTSAVKKNKDGQNIDDEEVESAVLKGVLHFRHVVPGYHVRQKLPALLEILTTAAYQQAFVFVADSNAAIQIAEMLNQAGIPAAASSGRMEQSWRTQAFAGLKRFEYRVLVCTDLMSRGIDIDKVDVVVNLDLPEEKETYLHRSGRTARFGSVGWSVNLVFEGDEDEHLAFFQLQLGFEMADYADREAAIAARFQDLELGEEEREGIPGLQLTDEQTAKLPTAPYAAAPQKGSGKDKQRQREAAAPRGRKGAPAWPEEELAAVLQAALPAASTSGPPARTSASAAAAAWLQQQPQQAAQAPLQQQAQQLQPPPPFRPPPQLQQQPQLQHPPPFFAQQLQQPTHQQPLQQQPLESQDLLHQLLQSQQQPLQSQDLLQQLPRQLQPQQQPQQQPLQSQPLLQQLLRQLQPQQSSQLGSTASSMPGAAFLPLPPPVLPSAAGTSPPPREIQ</sequence>
<feature type="region of interest" description="Disordered" evidence="6">
    <location>
        <begin position="590"/>
        <end position="657"/>
    </location>
</feature>
<dbReference type="OrthoDB" id="337625at2759"/>
<dbReference type="EMBL" id="CAJNNV010015550">
    <property type="protein sequence ID" value="CAE8603585.1"/>
    <property type="molecule type" value="Genomic_DNA"/>
</dbReference>
<dbReference type="InterPro" id="IPR001650">
    <property type="entry name" value="Helicase_C-like"/>
</dbReference>
<dbReference type="Proteomes" id="UP000654075">
    <property type="component" value="Unassembled WGS sequence"/>
</dbReference>
<evidence type="ECO:0000256" key="3">
    <source>
        <dbReference type="ARBA" id="ARBA00022806"/>
    </source>
</evidence>
<dbReference type="PROSITE" id="PS51192">
    <property type="entry name" value="HELICASE_ATP_BIND_1"/>
    <property type="match status" value="1"/>
</dbReference>
<evidence type="ECO:0000259" key="8">
    <source>
        <dbReference type="PROSITE" id="PS51194"/>
    </source>
</evidence>
<dbReference type="PANTHER" id="PTHR47959">
    <property type="entry name" value="ATP-DEPENDENT RNA HELICASE RHLE-RELATED"/>
    <property type="match status" value="1"/>
</dbReference>
<dbReference type="InterPro" id="IPR044742">
    <property type="entry name" value="DEAD/DEAH_RhlB"/>
</dbReference>
<feature type="compositionally biased region" description="Polar residues" evidence="6">
    <location>
        <begin position="481"/>
        <end position="492"/>
    </location>
</feature>
<evidence type="ECO:0000313" key="9">
    <source>
        <dbReference type="EMBL" id="CAE8603585.1"/>
    </source>
</evidence>
<dbReference type="GO" id="GO:0005524">
    <property type="term" value="F:ATP binding"/>
    <property type="evidence" value="ECO:0007669"/>
    <property type="project" value="UniProtKB-KW"/>
</dbReference>
<feature type="compositionally biased region" description="Low complexity" evidence="6">
    <location>
        <begin position="493"/>
        <end position="518"/>
    </location>
</feature>
<feature type="domain" description="Helicase C-terminal" evidence="8">
    <location>
        <begin position="252"/>
        <end position="407"/>
    </location>
</feature>
<keyword evidence="10" id="KW-1185">Reference proteome</keyword>
<evidence type="ECO:0000256" key="6">
    <source>
        <dbReference type="SAM" id="MobiDB-lite"/>
    </source>
</evidence>
<feature type="compositionally biased region" description="Basic and acidic residues" evidence="6">
    <location>
        <begin position="442"/>
        <end position="453"/>
    </location>
</feature>
<dbReference type="SMART" id="SM00490">
    <property type="entry name" value="HELICc"/>
    <property type="match status" value="1"/>
</dbReference>
<dbReference type="InterPro" id="IPR050079">
    <property type="entry name" value="DEAD_box_RNA_helicase"/>
</dbReference>
<dbReference type="SUPFAM" id="SSF52540">
    <property type="entry name" value="P-loop containing nucleoside triphosphate hydrolases"/>
    <property type="match status" value="1"/>
</dbReference>
<dbReference type="InterPro" id="IPR000629">
    <property type="entry name" value="RNA-helicase_DEAD-box_CS"/>
</dbReference>
<feature type="compositionally biased region" description="Pro residues" evidence="6">
    <location>
        <begin position="519"/>
        <end position="529"/>
    </location>
</feature>
<dbReference type="Pfam" id="PF00271">
    <property type="entry name" value="Helicase_C"/>
    <property type="match status" value="1"/>
</dbReference>
<comment type="similarity">
    <text evidence="5">Belongs to the DEAD box helicase family.</text>
</comment>
<dbReference type="SMART" id="SM00487">
    <property type="entry name" value="DEXDc"/>
    <property type="match status" value="1"/>
</dbReference>
<evidence type="ECO:0000256" key="4">
    <source>
        <dbReference type="ARBA" id="ARBA00022840"/>
    </source>
</evidence>